<reference evidence="8 9" key="1">
    <citation type="submission" date="2019-03" db="EMBL/GenBank/DDBJ databases">
        <title>Metabolic potential of uncultured bacteria and archaea associated with petroleum seepage in deep-sea sediments.</title>
        <authorList>
            <person name="Dong X."/>
            <person name="Hubert C."/>
        </authorList>
    </citation>
    <scope>NUCLEOTIDE SEQUENCE [LARGE SCALE GENOMIC DNA]</scope>
    <source>
        <strain evidence="8">E44_bin18</strain>
    </source>
</reference>
<dbReference type="AlphaFoldDB" id="A0A523UVR2"/>
<dbReference type="EMBL" id="SOJN01000046">
    <property type="protein sequence ID" value="TET46643.1"/>
    <property type="molecule type" value="Genomic_DNA"/>
</dbReference>
<feature type="repeat" description="TPR" evidence="5">
    <location>
        <begin position="391"/>
        <end position="424"/>
    </location>
</feature>
<comment type="caution">
    <text evidence="8">The sequence shown here is derived from an EMBL/GenBank/DDBJ whole genome shotgun (WGS) entry which is preliminary data.</text>
</comment>
<feature type="transmembrane region" description="Helical" evidence="6">
    <location>
        <begin position="188"/>
        <end position="206"/>
    </location>
</feature>
<evidence type="ECO:0000256" key="5">
    <source>
        <dbReference type="PROSITE-ProRule" id="PRU00339"/>
    </source>
</evidence>
<keyword evidence="5" id="KW-0802">TPR repeat</keyword>
<feature type="transmembrane region" description="Helical" evidence="6">
    <location>
        <begin position="218"/>
        <end position="243"/>
    </location>
</feature>
<keyword evidence="8" id="KW-0378">Hydrolase</keyword>
<gene>
    <name evidence="8" type="ORF">E3J62_03290</name>
</gene>
<dbReference type="InterPro" id="IPR022764">
    <property type="entry name" value="Peptidase_S54_rhomboid_dom"/>
</dbReference>
<feature type="transmembrane region" description="Helical" evidence="6">
    <location>
        <begin position="15"/>
        <end position="39"/>
    </location>
</feature>
<dbReference type="InterPro" id="IPR019734">
    <property type="entry name" value="TPR_rpt"/>
</dbReference>
<organism evidence="8 9">
    <name type="scientific">candidate division TA06 bacterium</name>
    <dbReference type="NCBI Taxonomy" id="2250710"/>
    <lineage>
        <taxon>Bacteria</taxon>
        <taxon>Bacteria division TA06</taxon>
    </lineage>
</organism>
<feature type="transmembrane region" description="Helical" evidence="6">
    <location>
        <begin position="164"/>
        <end position="182"/>
    </location>
</feature>
<dbReference type="SUPFAM" id="SSF48452">
    <property type="entry name" value="TPR-like"/>
    <property type="match status" value="1"/>
</dbReference>
<dbReference type="PROSITE" id="PS50005">
    <property type="entry name" value="TPR"/>
    <property type="match status" value="2"/>
</dbReference>
<dbReference type="Gene3D" id="1.20.1540.10">
    <property type="entry name" value="Rhomboid-like"/>
    <property type="match status" value="1"/>
</dbReference>
<dbReference type="InterPro" id="IPR035952">
    <property type="entry name" value="Rhomboid-like_sf"/>
</dbReference>
<dbReference type="Gene3D" id="1.25.40.10">
    <property type="entry name" value="Tetratricopeptide repeat domain"/>
    <property type="match status" value="2"/>
</dbReference>
<sequence>MFFPLSTEKKTVQRWPIVTATITIICLLLLIVTNTVMALQRREILELWMKKFGIESKYMFDEGLGAISSKEAYDKFEERMRAGEIIDKDSREYKIWEEVDSEYRKKSTSTIFHVLGFIPSKFWRVHTLFTSVLVHGGVVHFLGNMWFLWLLGCNIEDIWGRRNFLLFFFAAGIVATFLHSLINFGSEVPTIGASGAIAGVMGAFMIRNYKTKIKFFYFLYPHPALMGTVLVPAWVAMGLYLLFDLFYGVVSFGRATGTAYWAHVGGFVAGIGTAVAFKAKGIEEKYITPKLEEGIEAVKVSPLMDRAFKEREKGNFEKAVELLEQLTSQQPENVDAYREMANIHTTINNPDKAADAFTKVIQLSLKKGEQEAALNTYYEMKVRNIPLPLGPDDLYGLAGALYRKGRVEEALQMYQQLIKKFPDSTVASKGVLKCATVFGERNQHELAMSAYQYLLSRYPDIEWKDMVVSEIESLKRKMSKENK</sequence>
<feature type="transmembrane region" description="Helical" evidence="6">
    <location>
        <begin position="258"/>
        <end position="277"/>
    </location>
</feature>
<name>A0A523UVR2_UNCT6</name>
<dbReference type="Pfam" id="PF14559">
    <property type="entry name" value="TPR_19"/>
    <property type="match status" value="1"/>
</dbReference>
<dbReference type="GO" id="GO:0004252">
    <property type="term" value="F:serine-type endopeptidase activity"/>
    <property type="evidence" value="ECO:0007669"/>
    <property type="project" value="InterPro"/>
</dbReference>
<evidence type="ECO:0000313" key="9">
    <source>
        <dbReference type="Proteomes" id="UP000315525"/>
    </source>
</evidence>
<feature type="repeat" description="TPR" evidence="5">
    <location>
        <begin position="334"/>
        <end position="367"/>
    </location>
</feature>
<evidence type="ECO:0000256" key="6">
    <source>
        <dbReference type="SAM" id="Phobius"/>
    </source>
</evidence>
<evidence type="ECO:0000256" key="3">
    <source>
        <dbReference type="ARBA" id="ARBA00022989"/>
    </source>
</evidence>
<keyword evidence="2 6" id="KW-0812">Transmembrane</keyword>
<dbReference type="SUPFAM" id="SSF144091">
    <property type="entry name" value="Rhomboid-like"/>
    <property type="match status" value="1"/>
</dbReference>
<dbReference type="InterPro" id="IPR050925">
    <property type="entry name" value="Rhomboid_protease_S54"/>
</dbReference>
<dbReference type="SMART" id="SM00028">
    <property type="entry name" value="TPR"/>
    <property type="match status" value="4"/>
</dbReference>
<feature type="domain" description="Peptidase S54 rhomboid" evidence="7">
    <location>
        <begin position="124"/>
        <end position="276"/>
    </location>
</feature>
<dbReference type="GO" id="GO:0016020">
    <property type="term" value="C:membrane"/>
    <property type="evidence" value="ECO:0007669"/>
    <property type="project" value="UniProtKB-SubCell"/>
</dbReference>
<keyword evidence="4 6" id="KW-0472">Membrane</keyword>
<dbReference type="InterPro" id="IPR011990">
    <property type="entry name" value="TPR-like_helical_dom_sf"/>
</dbReference>
<proteinExistence type="predicted"/>
<keyword evidence="3 6" id="KW-1133">Transmembrane helix</keyword>
<protein>
    <submittedName>
        <fullName evidence="8">Rhomboid family intramembrane serine protease</fullName>
    </submittedName>
</protein>
<evidence type="ECO:0000313" key="8">
    <source>
        <dbReference type="EMBL" id="TET46643.1"/>
    </source>
</evidence>
<evidence type="ECO:0000256" key="1">
    <source>
        <dbReference type="ARBA" id="ARBA00004141"/>
    </source>
</evidence>
<comment type="subcellular location">
    <subcellularLocation>
        <location evidence="1">Membrane</location>
        <topology evidence="1">Multi-pass membrane protein</topology>
    </subcellularLocation>
</comment>
<dbReference type="Pfam" id="PF13174">
    <property type="entry name" value="TPR_6"/>
    <property type="match status" value="1"/>
</dbReference>
<evidence type="ECO:0000256" key="2">
    <source>
        <dbReference type="ARBA" id="ARBA00022692"/>
    </source>
</evidence>
<dbReference type="PANTHER" id="PTHR43731:SF26">
    <property type="entry name" value="RHOMBOID-LIKE PROTEIN 10, CHLOROPLASTIC"/>
    <property type="match status" value="1"/>
</dbReference>
<evidence type="ECO:0000259" key="7">
    <source>
        <dbReference type="Pfam" id="PF01694"/>
    </source>
</evidence>
<dbReference type="PANTHER" id="PTHR43731">
    <property type="entry name" value="RHOMBOID PROTEASE"/>
    <property type="match status" value="1"/>
</dbReference>
<dbReference type="GO" id="GO:0006508">
    <property type="term" value="P:proteolysis"/>
    <property type="evidence" value="ECO:0007669"/>
    <property type="project" value="UniProtKB-KW"/>
</dbReference>
<accession>A0A523UVR2</accession>
<dbReference type="Pfam" id="PF01694">
    <property type="entry name" value="Rhomboid"/>
    <property type="match status" value="1"/>
</dbReference>
<feature type="transmembrane region" description="Helical" evidence="6">
    <location>
        <begin position="132"/>
        <end position="152"/>
    </location>
</feature>
<dbReference type="Proteomes" id="UP000315525">
    <property type="component" value="Unassembled WGS sequence"/>
</dbReference>
<evidence type="ECO:0000256" key="4">
    <source>
        <dbReference type="ARBA" id="ARBA00023136"/>
    </source>
</evidence>
<keyword evidence="8" id="KW-0645">Protease</keyword>